<feature type="compositionally biased region" description="Low complexity" evidence="6">
    <location>
        <begin position="81"/>
        <end position="99"/>
    </location>
</feature>
<keyword evidence="8" id="KW-1185">Reference proteome</keyword>
<dbReference type="GO" id="GO:0008104">
    <property type="term" value="P:intracellular protein localization"/>
    <property type="evidence" value="ECO:0007669"/>
    <property type="project" value="TreeGrafter"/>
</dbReference>
<organism evidence="7 8">
    <name type="scientific">Aspergillus avenaceus</name>
    <dbReference type="NCBI Taxonomy" id="36643"/>
    <lineage>
        <taxon>Eukaryota</taxon>
        <taxon>Fungi</taxon>
        <taxon>Dikarya</taxon>
        <taxon>Ascomycota</taxon>
        <taxon>Pezizomycotina</taxon>
        <taxon>Eurotiomycetes</taxon>
        <taxon>Eurotiomycetidae</taxon>
        <taxon>Eurotiales</taxon>
        <taxon>Aspergillaceae</taxon>
        <taxon>Aspergillus</taxon>
        <taxon>Aspergillus subgen. Circumdati</taxon>
    </lineage>
</organism>
<dbReference type="Proteomes" id="UP000325780">
    <property type="component" value="Unassembled WGS sequence"/>
</dbReference>
<protein>
    <submittedName>
        <fullName evidence="7">Ribonucleotide reductase inhibitor-domain-containing protein</fullName>
    </submittedName>
</protein>
<accession>A0A5N6TX50</accession>
<dbReference type="GO" id="GO:1990846">
    <property type="term" value="F:ribonucleoside-diphosphate reductase inhibitor activity"/>
    <property type="evidence" value="ECO:0007669"/>
    <property type="project" value="TreeGrafter"/>
</dbReference>
<dbReference type="InterPro" id="IPR013900">
    <property type="entry name" value="RNR_inhibitor"/>
</dbReference>
<evidence type="ECO:0000256" key="4">
    <source>
        <dbReference type="ARBA" id="ARBA00022490"/>
    </source>
</evidence>
<evidence type="ECO:0000313" key="8">
    <source>
        <dbReference type="Proteomes" id="UP000325780"/>
    </source>
</evidence>
<dbReference type="AlphaFoldDB" id="A0A5N6TX50"/>
<comment type="subcellular location">
    <subcellularLocation>
        <location evidence="2">Cytoplasm</location>
    </subcellularLocation>
    <subcellularLocation>
        <location evidence="1">Nucleus</location>
    </subcellularLocation>
</comment>
<sequence>MSSQTTDLSKRRRFQPPITTFFTAATGSDPTVCAPHLSHTHYSAATSSPTPAVPAKVQASLLSVGMRVRKSVAEGYKTQLSKSESSSSNSSSKPSLYSNNTPVVTCSTTYTELAPFCGTTKSGNEYQGKESRMDELVTDDGDAFSLPPSSQESVESVVPVSGHKRSYDSDEEEEDIGFADYAGTPWQRAGRAILTPKLGQQRRRFVPVRTQNSLDIDEFEEPTFLRRREEVDMDLS</sequence>
<evidence type="ECO:0000256" key="5">
    <source>
        <dbReference type="ARBA" id="ARBA00023242"/>
    </source>
</evidence>
<dbReference type="Pfam" id="PF08591">
    <property type="entry name" value="RNR_inhib"/>
    <property type="match status" value="1"/>
</dbReference>
<feature type="region of interest" description="Disordered" evidence="6">
    <location>
        <begin position="139"/>
        <end position="174"/>
    </location>
</feature>
<evidence type="ECO:0000256" key="1">
    <source>
        <dbReference type="ARBA" id="ARBA00004123"/>
    </source>
</evidence>
<evidence type="ECO:0000256" key="6">
    <source>
        <dbReference type="SAM" id="MobiDB-lite"/>
    </source>
</evidence>
<dbReference type="PANTHER" id="PTHR28081">
    <property type="entry name" value="DAMAGE-REGULATED IMPORT FACILITATOR 1-RELATED"/>
    <property type="match status" value="1"/>
</dbReference>
<proteinExistence type="inferred from homology"/>
<evidence type="ECO:0000313" key="7">
    <source>
        <dbReference type="EMBL" id="KAE8150877.1"/>
    </source>
</evidence>
<comment type="similarity">
    <text evidence="3">Belongs to the DIF1/spd1 family.</text>
</comment>
<keyword evidence="5" id="KW-0539">Nucleus</keyword>
<dbReference type="OrthoDB" id="4072855at2759"/>
<gene>
    <name evidence="7" type="ORF">BDV25DRAFT_153590</name>
</gene>
<evidence type="ECO:0000256" key="3">
    <source>
        <dbReference type="ARBA" id="ARBA00005459"/>
    </source>
</evidence>
<name>A0A5N6TX50_ASPAV</name>
<dbReference type="GO" id="GO:0005737">
    <property type="term" value="C:cytoplasm"/>
    <property type="evidence" value="ECO:0007669"/>
    <property type="project" value="UniProtKB-SubCell"/>
</dbReference>
<feature type="compositionally biased region" description="Low complexity" evidence="6">
    <location>
        <begin position="145"/>
        <end position="161"/>
    </location>
</feature>
<reference evidence="7 8" key="1">
    <citation type="submission" date="2019-04" db="EMBL/GenBank/DDBJ databases">
        <title>Friends and foes A comparative genomics study of 23 Aspergillus species from section Flavi.</title>
        <authorList>
            <consortium name="DOE Joint Genome Institute"/>
            <person name="Kjaerbolling I."/>
            <person name="Vesth T."/>
            <person name="Frisvad J.C."/>
            <person name="Nybo J.L."/>
            <person name="Theobald S."/>
            <person name="Kildgaard S."/>
            <person name="Isbrandt T."/>
            <person name="Kuo A."/>
            <person name="Sato A."/>
            <person name="Lyhne E.K."/>
            <person name="Kogle M.E."/>
            <person name="Wiebenga A."/>
            <person name="Kun R.S."/>
            <person name="Lubbers R.J."/>
            <person name="Makela M.R."/>
            <person name="Barry K."/>
            <person name="Chovatia M."/>
            <person name="Clum A."/>
            <person name="Daum C."/>
            <person name="Haridas S."/>
            <person name="He G."/>
            <person name="LaButti K."/>
            <person name="Lipzen A."/>
            <person name="Mondo S."/>
            <person name="Riley R."/>
            <person name="Salamov A."/>
            <person name="Simmons B.A."/>
            <person name="Magnuson J.K."/>
            <person name="Henrissat B."/>
            <person name="Mortensen U.H."/>
            <person name="Larsen T.O."/>
            <person name="Devries R.P."/>
            <person name="Grigoriev I.V."/>
            <person name="Machida M."/>
            <person name="Baker S.E."/>
            <person name="Andersen M.R."/>
        </authorList>
    </citation>
    <scope>NUCLEOTIDE SEQUENCE [LARGE SCALE GENOMIC DNA]</scope>
    <source>
        <strain evidence="7 8">IBT 18842</strain>
    </source>
</reference>
<feature type="region of interest" description="Disordered" evidence="6">
    <location>
        <begin position="78"/>
        <end position="99"/>
    </location>
</feature>
<dbReference type="PANTHER" id="PTHR28081:SF1">
    <property type="entry name" value="DAMAGE-REGULATED IMPORT FACILITATOR 1"/>
    <property type="match status" value="1"/>
</dbReference>
<evidence type="ECO:0000256" key="2">
    <source>
        <dbReference type="ARBA" id="ARBA00004496"/>
    </source>
</evidence>
<dbReference type="EMBL" id="ML742083">
    <property type="protein sequence ID" value="KAE8150877.1"/>
    <property type="molecule type" value="Genomic_DNA"/>
</dbReference>
<keyword evidence="4" id="KW-0963">Cytoplasm</keyword>
<dbReference type="GO" id="GO:0005634">
    <property type="term" value="C:nucleus"/>
    <property type="evidence" value="ECO:0007669"/>
    <property type="project" value="UniProtKB-SubCell"/>
</dbReference>